<evidence type="ECO:0000313" key="3">
    <source>
        <dbReference type="EMBL" id="CAL6018373.1"/>
    </source>
</evidence>
<feature type="coiled-coil region" evidence="1">
    <location>
        <begin position="266"/>
        <end position="293"/>
    </location>
</feature>
<keyword evidence="1" id="KW-0175">Coiled coil</keyword>
<evidence type="ECO:0000256" key="2">
    <source>
        <dbReference type="SAM" id="Phobius"/>
    </source>
</evidence>
<keyword evidence="2" id="KW-0472">Membrane</keyword>
<gene>
    <name evidence="3" type="ORF">HINF_LOCUS26438</name>
</gene>
<feature type="transmembrane region" description="Helical" evidence="2">
    <location>
        <begin position="34"/>
        <end position="56"/>
    </location>
</feature>
<evidence type="ECO:0000256" key="1">
    <source>
        <dbReference type="SAM" id="Coils"/>
    </source>
</evidence>
<evidence type="ECO:0000313" key="4">
    <source>
        <dbReference type="Proteomes" id="UP001642409"/>
    </source>
</evidence>
<comment type="caution">
    <text evidence="3">The sequence shown here is derived from an EMBL/GenBank/DDBJ whole genome shotgun (WGS) entry which is preliminary data.</text>
</comment>
<proteinExistence type="predicted"/>
<sequence>MDEQLLSDEKQSIHKLYYNDINIFATKMKYKWSFCLPTILLALLICLITTICWPIQKLSQDHDYSQCLDFNQPYYYATFCLGARNYLKDVNFQLLLSQSISSIIIIVAIPLQIIQQKENEQMRYLGFLNTSKSIDFLTIFSFGFTFICFCLTTILMGVERLYIDVSYSEYSSNLFWHIRMIRIITIILVSIVSIIYIASIVVLLLHNSQCDKIDVLDEDNSAKKGIALKLKILNQSYIIDIFKTKQDKYQQEVIEKQQYLQQFSVYQANSQELAQMKNQQISLQNEIESLKLKFVQAKSQLSHVSMVTKQLKEQSQALSLEIEKKKK</sequence>
<keyword evidence="2" id="KW-1133">Transmembrane helix</keyword>
<accession>A0ABP1IKX5</accession>
<organism evidence="3 4">
    <name type="scientific">Hexamita inflata</name>
    <dbReference type="NCBI Taxonomy" id="28002"/>
    <lineage>
        <taxon>Eukaryota</taxon>
        <taxon>Metamonada</taxon>
        <taxon>Diplomonadida</taxon>
        <taxon>Hexamitidae</taxon>
        <taxon>Hexamitinae</taxon>
        <taxon>Hexamita</taxon>
    </lineage>
</organism>
<protein>
    <recommendedName>
        <fullName evidence="5">Transmembrane protein</fullName>
    </recommendedName>
</protein>
<keyword evidence="4" id="KW-1185">Reference proteome</keyword>
<feature type="transmembrane region" description="Helical" evidence="2">
    <location>
        <begin position="94"/>
        <end position="114"/>
    </location>
</feature>
<dbReference type="EMBL" id="CAXDID020000080">
    <property type="protein sequence ID" value="CAL6018373.1"/>
    <property type="molecule type" value="Genomic_DNA"/>
</dbReference>
<evidence type="ECO:0008006" key="5">
    <source>
        <dbReference type="Google" id="ProtNLM"/>
    </source>
</evidence>
<reference evidence="3 4" key="1">
    <citation type="submission" date="2024-07" db="EMBL/GenBank/DDBJ databases">
        <authorList>
            <person name="Akdeniz Z."/>
        </authorList>
    </citation>
    <scope>NUCLEOTIDE SEQUENCE [LARGE SCALE GENOMIC DNA]</scope>
</reference>
<feature type="transmembrane region" description="Helical" evidence="2">
    <location>
        <begin position="134"/>
        <end position="158"/>
    </location>
</feature>
<name>A0ABP1IKX5_9EUKA</name>
<keyword evidence="2" id="KW-0812">Transmembrane</keyword>
<dbReference type="Proteomes" id="UP001642409">
    <property type="component" value="Unassembled WGS sequence"/>
</dbReference>
<feature type="transmembrane region" description="Helical" evidence="2">
    <location>
        <begin position="178"/>
        <end position="205"/>
    </location>
</feature>